<keyword evidence="2" id="KW-1185">Reference proteome</keyword>
<evidence type="ECO:0000313" key="2">
    <source>
        <dbReference type="Proteomes" id="UP000814140"/>
    </source>
</evidence>
<reference evidence="1" key="1">
    <citation type="submission" date="2021-03" db="EMBL/GenBank/DDBJ databases">
        <authorList>
            <consortium name="DOE Joint Genome Institute"/>
            <person name="Ahrendt S."/>
            <person name="Looney B.P."/>
            <person name="Miyauchi S."/>
            <person name="Morin E."/>
            <person name="Drula E."/>
            <person name="Courty P.E."/>
            <person name="Chicoki N."/>
            <person name="Fauchery L."/>
            <person name="Kohler A."/>
            <person name="Kuo A."/>
            <person name="Labutti K."/>
            <person name="Pangilinan J."/>
            <person name="Lipzen A."/>
            <person name="Riley R."/>
            <person name="Andreopoulos W."/>
            <person name="He G."/>
            <person name="Johnson J."/>
            <person name="Barry K.W."/>
            <person name="Grigoriev I.V."/>
            <person name="Nagy L."/>
            <person name="Hibbett D."/>
            <person name="Henrissat B."/>
            <person name="Matheny P.B."/>
            <person name="Labbe J."/>
            <person name="Martin F."/>
        </authorList>
    </citation>
    <scope>NUCLEOTIDE SEQUENCE</scope>
    <source>
        <strain evidence="1">HHB10654</strain>
    </source>
</reference>
<comment type="caution">
    <text evidence="1">The sequence shown here is derived from an EMBL/GenBank/DDBJ whole genome shotgun (WGS) entry which is preliminary data.</text>
</comment>
<sequence length="330" mass="36199">MGFLFSKPSYQPARDIPDLTGKVVIVTGANAGIGYHTVDQLARRGAKVYLACRTESKAREAISAIERATPSLKGQERLIWLPLDLSSLHSAQKAADEFLAKEKRLDILVNNAGRMTESYVLTKDGIEQSVSVNHVGHFVFTTALLPLLKETAKQPGADVRIIIVSSELYHLVGRQTVFGSLEDFNDRQALPGKENDTLAKLRRYGTTKLMNILFTRELQRRLDEDGAPISVIALHPGIVATEGAHTVSTWWMRIGQSMVSLTPLEGAFTTLFAATSAQVAAERGKFKGQYLMPYGKLQPLKGKARDAKLAQTLWATTEKVVEDVLGRPAA</sequence>
<organism evidence="1 2">
    <name type="scientific">Artomyces pyxidatus</name>
    <dbReference type="NCBI Taxonomy" id="48021"/>
    <lineage>
        <taxon>Eukaryota</taxon>
        <taxon>Fungi</taxon>
        <taxon>Dikarya</taxon>
        <taxon>Basidiomycota</taxon>
        <taxon>Agaricomycotina</taxon>
        <taxon>Agaricomycetes</taxon>
        <taxon>Russulales</taxon>
        <taxon>Auriscalpiaceae</taxon>
        <taxon>Artomyces</taxon>
    </lineage>
</organism>
<dbReference type="EMBL" id="MU277192">
    <property type="protein sequence ID" value="KAI0066555.1"/>
    <property type="molecule type" value="Genomic_DNA"/>
</dbReference>
<reference evidence="1" key="2">
    <citation type="journal article" date="2022" name="New Phytol.">
        <title>Evolutionary transition to the ectomycorrhizal habit in the genomes of a hyperdiverse lineage of mushroom-forming fungi.</title>
        <authorList>
            <person name="Looney B."/>
            <person name="Miyauchi S."/>
            <person name="Morin E."/>
            <person name="Drula E."/>
            <person name="Courty P.E."/>
            <person name="Kohler A."/>
            <person name="Kuo A."/>
            <person name="LaButti K."/>
            <person name="Pangilinan J."/>
            <person name="Lipzen A."/>
            <person name="Riley R."/>
            <person name="Andreopoulos W."/>
            <person name="He G."/>
            <person name="Johnson J."/>
            <person name="Nolan M."/>
            <person name="Tritt A."/>
            <person name="Barry K.W."/>
            <person name="Grigoriev I.V."/>
            <person name="Nagy L.G."/>
            <person name="Hibbett D."/>
            <person name="Henrissat B."/>
            <person name="Matheny P.B."/>
            <person name="Labbe J."/>
            <person name="Martin F.M."/>
        </authorList>
    </citation>
    <scope>NUCLEOTIDE SEQUENCE</scope>
    <source>
        <strain evidence="1">HHB10654</strain>
    </source>
</reference>
<gene>
    <name evidence="1" type="ORF">BV25DRAFT_1912613</name>
</gene>
<accession>A0ACB8TDQ0</accession>
<name>A0ACB8TDQ0_9AGAM</name>
<proteinExistence type="predicted"/>
<dbReference type="Proteomes" id="UP000814140">
    <property type="component" value="Unassembled WGS sequence"/>
</dbReference>
<protein>
    <submittedName>
        <fullName evidence="1">NAD-P-binding protein</fullName>
    </submittedName>
</protein>
<evidence type="ECO:0000313" key="1">
    <source>
        <dbReference type="EMBL" id="KAI0066555.1"/>
    </source>
</evidence>